<reference evidence="2" key="1">
    <citation type="submission" date="2022-01" db="EMBL/GenBank/DDBJ databases">
        <authorList>
            <person name="King R."/>
        </authorList>
    </citation>
    <scope>NUCLEOTIDE SEQUENCE</scope>
</reference>
<organism evidence="2 3">
    <name type="scientific">Psylliodes chrysocephalus</name>
    <dbReference type="NCBI Taxonomy" id="3402493"/>
    <lineage>
        <taxon>Eukaryota</taxon>
        <taxon>Metazoa</taxon>
        <taxon>Ecdysozoa</taxon>
        <taxon>Arthropoda</taxon>
        <taxon>Hexapoda</taxon>
        <taxon>Insecta</taxon>
        <taxon>Pterygota</taxon>
        <taxon>Neoptera</taxon>
        <taxon>Endopterygota</taxon>
        <taxon>Coleoptera</taxon>
        <taxon>Polyphaga</taxon>
        <taxon>Cucujiformia</taxon>
        <taxon>Chrysomeloidea</taxon>
        <taxon>Chrysomelidae</taxon>
        <taxon>Galerucinae</taxon>
        <taxon>Alticini</taxon>
        <taxon>Psylliodes</taxon>
    </lineage>
</organism>
<sequence>MRSALAPEFFGTEASSFIGHGATQPNKPKVTRKRKRNEDDFELKMMKVIENPYDEEETYCGFFRSMVPTLKTFTSQQFVEFQLGVLGVLKNVKAQGQGQGTSQVPTTQYQQVHYPHPASQPPNMYYPQQQPQFPLQFSNQSYNNPYIRPIHPHTSTSSEDYYTINRQTSLEASI</sequence>
<evidence type="ECO:0000256" key="1">
    <source>
        <dbReference type="SAM" id="MobiDB-lite"/>
    </source>
</evidence>
<feature type="region of interest" description="Disordered" evidence="1">
    <location>
        <begin position="16"/>
        <end position="36"/>
    </location>
</feature>
<protein>
    <recommendedName>
        <fullName evidence="4">BESS domain-containing protein</fullName>
    </recommendedName>
</protein>
<evidence type="ECO:0000313" key="3">
    <source>
        <dbReference type="Proteomes" id="UP001153636"/>
    </source>
</evidence>
<name>A0A9P0CSG7_9CUCU</name>
<dbReference type="EMBL" id="OV651833">
    <property type="protein sequence ID" value="CAH1107489.1"/>
    <property type="molecule type" value="Genomic_DNA"/>
</dbReference>
<dbReference type="Proteomes" id="UP001153636">
    <property type="component" value="Chromosome 21"/>
</dbReference>
<accession>A0A9P0CSG7</accession>
<evidence type="ECO:0000313" key="2">
    <source>
        <dbReference type="EMBL" id="CAH1107489.1"/>
    </source>
</evidence>
<dbReference type="AlphaFoldDB" id="A0A9P0CSG7"/>
<dbReference type="OrthoDB" id="10071528at2759"/>
<evidence type="ECO:0008006" key="4">
    <source>
        <dbReference type="Google" id="ProtNLM"/>
    </source>
</evidence>
<proteinExistence type="predicted"/>
<gene>
    <name evidence="2" type="ORF">PSYICH_LOCUS8043</name>
</gene>
<keyword evidence="3" id="KW-1185">Reference proteome</keyword>